<dbReference type="AlphaFoldDB" id="A0A061AMI5"/>
<organism evidence="2">
    <name type="scientific">Rhodotorula toruloides</name>
    <name type="common">Yeast</name>
    <name type="synonym">Rhodosporidium toruloides</name>
    <dbReference type="NCBI Taxonomy" id="5286"/>
    <lineage>
        <taxon>Eukaryota</taxon>
        <taxon>Fungi</taxon>
        <taxon>Dikarya</taxon>
        <taxon>Basidiomycota</taxon>
        <taxon>Pucciniomycotina</taxon>
        <taxon>Microbotryomycetes</taxon>
        <taxon>Sporidiobolales</taxon>
        <taxon>Sporidiobolaceae</taxon>
        <taxon>Rhodotorula</taxon>
    </lineage>
</organism>
<feature type="region of interest" description="Disordered" evidence="1">
    <location>
        <begin position="210"/>
        <end position="238"/>
    </location>
</feature>
<feature type="region of interest" description="Disordered" evidence="1">
    <location>
        <begin position="724"/>
        <end position="760"/>
    </location>
</feature>
<proteinExistence type="predicted"/>
<sequence>MASDDPAGALELPQLDQDGVDEARSRVSQHVSAAKRGSKGVGLARRRRVLKDGMEVRDGTGRKEKPPDSSDEEEVGDDWFRLPDTNNERIGLSIGKIPRRAGMRIRKTIRRVKEGRFSSDLVFEEDECEPDVLASRALEEKKNDEDGAGGAVLAAVPSVSGATGFYASPQGSTDSLVSLDLPLPSRSQVSFSRLSQTSSRPGFAPLAQLPTLTELQSRDSAASSSPPESTYSPPLEAPTRTLTIDDCIDSLSRRDSRLGGIFLRQRHRHLPGRKHLHGQKRRTTKLDTHIGESAELDMNIAKALKEAGVIKDEEDKVECDVLWEHQRGMVVFGLPKFTANLLFQVDPPEWCDASLKPSPFSPHTFPCRPYWVWRDSEFMIDMSGDKDEEGWSYAVRFRSKYWRGEAVFGRAFVRRRRWIRTRVYRPKPVLPLTKPEEVVGLPDTAEDEFLGPHSCPDVDSLDAIHDLRTACAALPLSSKRRAALFADSVSPASFAVGEVDPRNPFLAFKRIKMEAAATFDGGECGTEKASSKEPVWRDAVREINYRRVLGVLKAHARIDRQRLELWRLWLGARDLKGVVSVGVRADAAEGPAKGVGQEGAKAVMAAAKVVAKKERTDVWEEIDGDANRPEADDVWDVIESKLDAILALFDYNISRLKFLSTILAVHPIRHDYHRYKGYDLPLATQRHHLERALEARLSFYGAAKDLARKYGGWVAEAQTAGASLEDVEEKREEEERRVTNGNGNGHGPRAGSRDRKGKRRAEFTYLSRIDDVA</sequence>
<dbReference type="OrthoDB" id="272077at2759"/>
<feature type="compositionally biased region" description="Basic and acidic residues" evidence="1">
    <location>
        <begin position="728"/>
        <end position="738"/>
    </location>
</feature>
<feature type="compositionally biased region" description="Basic and acidic residues" evidence="1">
    <location>
        <begin position="50"/>
        <end position="68"/>
    </location>
</feature>
<gene>
    <name evidence="2" type="ORF">RHTO0S_02e03400g</name>
</gene>
<dbReference type="EMBL" id="LK052937">
    <property type="protein sequence ID" value="CDR36528.1"/>
    <property type="molecule type" value="Genomic_DNA"/>
</dbReference>
<evidence type="ECO:0000256" key="1">
    <source>
        <dbReference type="SAM" id="MobiDB-lite"/>
    </source>
</evidence>
<name>A0A061AMI5_RHOTO</name>
<accession>A0A061AMI5</accession>
<reference evidence="2" key="1">
    <citation type="journal article" date="2014" name="Genome Announc.">
        <title>Draft genome sequence of Rhodosporidium toruloides CECT1137, an oleaginous yeast of biotechnological interest.</title>
        <authorList>
            <person name="Morin N."/>
            <person name="Calcas X."/>
            <person name="Devillers H."/>
            <person name="Durrens P."/>
            <person name="Sherman D.J."/>
            <person name="Nicaud J.-M."/>
            <person name="Neuveglise C."/>
        </authorList>
    </citation>
    <scope>NUCLEOTIDE SEQUENCE</scope>
    <source>
        <strain evidence="2">CECT1137</strain>
    </source>
</reference>
<protein>
    <submittedName>
        <fullName evidence="2">RHTO0S02e03400g1_1</fullName>
    </submittedName>
</protein>
<evidence type="ECO:0000313" key="2">
    <source>
        <dbReference type="EMBL" id="CDR36528.1"/>
    </source>
</evidence>
<feature type="region of interest" description="Disordered" evidence="1">
    <location>
        <begin position="1"/>
        <end position="82"/>
    </location>
</feature>
<feature type="compositionally biased region" description="Low complexity" evidence="1">
    <location>
        <begin position="218"/>
        <end position="234"/>
    </location>
</feature>